<proteinExistence type="predicted"/>
<sequence length="66" mass="7114">MADRATTNTTMQRVSAQLATLDRIAKLSTPVRTTFTVNMAETATTTTVMQRVSVELATLGIIVKVS</sequence>
<name>A0A9D4R9Q4_DREPO</name>
<reference evidence="1" key="1">
    <citation type="journal article" date="2019" name="bioRxiv">
        <title>The Genome of the Zebra Mussel, Dreissena polymorpha: A Resource for Invasive Species Research.</title>
        <authorList>
            <person name="McCartney M.A."/>
            <person name="Auch B."/>
            <person name="Kono T."/>
            <person name="Mallez S."/>
            <person name="Zhang Y."/>
            <person name="Obille A."/>
            <person name="Becker A."/>
            <person name="Abrahante J.E."/>
            <person name="Garbe J."/>
            <person name="Badalamenti J.P."/>
            <person name="Herman A."/>
            <person name="Mangelson H."/>
            <person name="Liachko I."/>
            <person name="Sullivan S."/>
            <person name="Sone E.D."/>
            <person name="Koren S."/>
            <person name="Silverstein K.A.T."/>
            <person name="Beckman K.B."/>
            <person name="Gohl D.M."/>
        </authorList>
    </citation>
    <scope>NUCLEOTIDE SEQUENCE</scope>
    <source>
        <strain evidence="1">Duluth1</strain>
        <tissue evidence="1">Whole animal</tissue>
    </source>
</reference>
<comment type="caution">
    <text evidence="1">The sequence shown here is derived from an EMBL/GenBank/DDBJ whole genome shotgun (WGS) entry which is preliminary data.</text>
</comment>
<accession>A0A9D4R9Q4</accession>
<reference evidence="1" key="2">
    <citation type="submission" date="2020-11" db="EMBL/GenBank/DDBJ databases">
        <authorList>
            <person name="McCartney M.A."/>
            <person name="Auch B."/>
            <person name="Kono T."/>
            <person name="Mallez S."/>
            <person name="Becker A."/>
            <person name="Gohl D.M."/>
            <person name="Silverstein K.A.T."/>
            <person name="Koren S."/>
            <person name="Bechman K.B."/>
            <person name="Herman A."/>
            <person name="Abrahante J.E."/>
            <person name="Garbe J."/>
        </authorList>
    </citation>
    <scope>NUCLEOTIDE SEQUENCE</scope>
    <source>
        <strain evidence="1">Duluth1</strain>
        <tissue evidence="1">Whole animal</tissue>
    </source>
</reference>
<keyword evidence="2" id="KW-1185">Reference proteome</keyword>
<evidence type="ECO:0000313" key="1">
    <source>
        <dbReference type="EMBL" id="KAH3860339.1"/>
    </source>
</evidence>
<organism evidence="1 2">
    <name type="scientific">Dreissena polymorpha</name>
    <name type="common">Zebra mussel</name>
    <name type="synonym">Mytilus polymorpha</name>
    <dbReference type="NCBI Taxonomy" id="45954"/>
    <lineage>
        <taxon>Eukaryota</taxon>
        <taxon>Metazoa</taxon>
        <taxon>Spiralia</taxon>
        <taxon>Lophotrochozoa</taxon>
        <taxon>Mollusca</taxon>
        <taxon>Bivalvia</taxon>
        <taxon>Autobranchia</taxon>
        <taxon>Heteroconchia</taxon>
        <taxon>Euheterodonta</taxon>
        <taxon>Imparidentia</taxon>
        <taxon>Neoheterodontei</taxon>
        <taxon>Myida</taxon>
        <taxon>Dreissenoidea</taxon>
        <taxon>Dreissenidae</taxon>
        <taxon>Dreissena</taxon>
    </lineage>
</organism>
<protein>
    <submittedName>
        <fullName evidence="1">Uncharacterized protein</fullName>
    </submittedName>
</protein>
<dbReference type="EMBL" id="JAIWYP010000002">
    <property type="protein sequence ID" value="KAH3860339.1"/>
    <property type="molecule type" value="Genomic_DNA"/>
</dbReference>
<gene>
    <name evidence="1" type="ORF">DPMN_023237</name>
</gene>
<evidence type="ECO:0000313" key="2">
    <source>
        <dbReference type="Proteomes" id="UP000828390"/>
    </source>
</evidence>
<dbReference type="Proteomes" id="UP000828390">
    <property type="component" value="Unassembled WGS sequence"/>
</dbReference>
<dbReference type="AlphaFoldDB" id="A0A9D4R9Q4"/>